<dbReference type="PROSITE" id="PS51585">
    <property type="entry name" value="SAM_MT_TPMT"/>
    <property type="match status" value="1"/>
</dbReference>
<reference evidence="5 6" key="1">
    <citation type="journal article" date="2023" name="Nat. Commun.">
        <title>Origin of minicircular mitochondrial genomes in red algae.</title>
        <authorList>
            <person name="Lee Y."/>
            <person name="Cho C.H."/>
            <person name="Lee Y.M."/>
            <person name="Park S.I."/>
            <person name="Yang J.H."/>
            <person name="West J.A."/>
            <person name="Bhattacharya D."/>
            <person name="Yoon H.S."/>
        </authorList>
    </citation>
    <scope>NUCLEOTIDE SEQUENCE [LARGE SCALE GENOMIC DNA]</scope>
    <source>
        <strain evidence="5 6">CCMP1338</strain>
        <tissue evidence="5">Whole cell</tissue>
    </source>
</reference>
<gene>
    <name evidence="5" type="ORF">NDN08_005053</name>
</gene>
<sequence>MVADLSGSGERWEEVWQNLKPGERFDRLSVAPALVDLVETGVLNPPMKVLLPGVGRGYEAVYLAKNGFDDIVGIDISPTALKEAQKYSEENGITGIKYVQGDFFDPQVLTEEYDVVIDFIFKCALLPELQTQWAPRISELLKPRGRLIYFMFPLQEKEGGPPFAQNIPDILEATSSAGLKPENIIDALPPELAHDIHQGRLGLGIFRK</sequence>
<dbReference type="Pfam" id="PF05724">
    <property type="entry name" value="TPMT"/>
    <property type="match status" value="1"/>
</dbReference>
<keyword evidence="4" id="KW-0949">S-adenosyl-L-methionine</keyword>
<proteinExistence type="predicted"/>
<dbReference type="Gene3D" id="3.40.50.150">
    <property type="entry name" value="Vaccinia Virus protein VP39"/>
    <property type="match status" value="1"/>
</dbReference>
<evidence type="ECO:0000313" key="5">
    <source>
        <dbReference type="EMBL" id="KAJ8908343.1"/>
    </source>
</evidence>
<dbReference type="GO" id="GO:0032259">
    <property type="term" value="P:methylation"/>
    <property type="evidence" value="ECO:0007669"/>
    <property type="project" value="UniProtKB-KW"/>
</dbReference>
<evidence type="ECO:0000256" key="2">
    <source>
        <dbReference type="ARBA" id="ARBA00022603"/>
    </source>
</evidence>
<evidence type="ECO:0000313" key="6">
    <source>
        <dbReference type="Proteomes" id="UP001157974"/>
    </source>
</evidence>
<keyword evidence="2" id="KW-0489">Methyltransferase</keyword>
<dbReference type="SUPFAM" id="SSF53335">
    <property type="entry name" value="S-adenosyl-L-methionine-dependent methyltransferases"/>
    <property type="match status" value="1"/>
</dbReference>
<dbReference type="EMBL" id="JAMWBK010000001">
    <property type="protein sequence ID" value="KAJ8908343.1"/>
    <property type="molecule type" value="Genomic_DNA"/>
</dbReference>
<dbReference type="GO" id="GO:0008757">
    <property type="term" value="F:S-adenosylmethionine-dependent methyltransferase activity"/>
    <property type="evidence" value="ECO:0007669"/>
    <property type="project" value="InterPro"/>
</dbReference>
<dbReference type="Proteomes" id="UP001157974">
    <property type="component" value="Unassembled WGS sequence"/>
</dbReference>
<comment type="caution">
    <text evidence="5">The sequence shown here is derived from an EMBL/GenBank/DDBJ whole genome shotgun (WGS) entry which is preliminary data.</text>
</comment>
<protein>
    <recommendedName>
        <fullName evidence="7">Methyltransferase domain-containing protein</fullName>
    </recommendedName>
</protein>
<keyword evidence="6" id="KW-1185">Reference proteome</keyword>
<accession>A0AAV8V0D0</accession>
<keyword evidence="3" id="KW-0808">Transferase</keyword>
<dbReference type="AlphaFoldDB" id="A0AAV8V0D0"/>
<keyword evidence="1" id="KW-0597">Phosphoprotein</keyword>
<dbReference type="PANTHER" id="PTHR32183">
    <property type="match status" value="1"/>
</dbReference>
<dbReference type="PANTHER" id="PTHR32183:SF6">
    <property type="entry name" value="CYSTEINE SULFINATE DESULFINASE_CYSTEINE DESULFURASE AND RELATED ENZYMES"/>
    <property type="match status" value="1"/>
</dbReference>
<evidence type="ECO:0000256" key="3">
    <source>
        <dbReference type="ARBA" id="ARBA00022679"/>
    </source>
</evidence>
<dbReference type="InterPro" id="IPR008854">
    <property type="entry name" value="TPMT"/>
</dbReference>
<dbReference type="InterPro" id="IPR029063">
    <property type="entry name" value="SAM-dependent_MTases_sf"/>
</dbReference>
<name>A0AAV8V0D0_9RHOD</name>
<evidence type="ECO:0000256" key="4">
    <source>
        <dbReference type="ARBA" id="ARBA00022691"/>
    </source>
</evidence>
<dbReference type="CDD" id="cd02440">
    <property type="entry name" value="AdoMet_MTases"/>
    <property type="match status" value="1"/>
</dbReference>
<organism evidence="5 6">
    <name type="scientific">Rhodosorus marinus</name>
    <dbReference type="NCBI Taxonomy" id="101924"/>
    <lineage>
        <taxon>Eukaryota</taxon>
        <taxon>Rhodophyta</taxon>
        <taxon>Stylonematophyceae</taxon>
        <taxon>Stylonematales</taxon>
        <taxon>Stylonemataceae</taxon>
        <taxon>Rhodosorus</taxon>
    </lineage>
</organism>
<evidence type="ECO:0000256" key="1">
    <source>
        <dbReference type="ARBA" id="ARBA00022553"/>
    </source>
</evidence>
<evidence type="ECO:0008006" key="7">
    <source>
        <dbReference type="Google" id="ProtNLM"/>
    </source>
</evidence>